<dbReference type="EMBL" id="JOKQ01000002">
    <property type="protein sequence ID" value="KHN70219.1"/>
    <property type="molecule type" value="Genomic_DNA"/>
</dbReference>
<dbReference type="Proteomes" id="UP000031056">
    <property type="component" value="Unassembled WGS sequence"/>
</dbReference>
<dbReference type="InParanoid" id="A0A0B2ULT2"/>
<accession>A0A0B2ULT2</accession>
<dbReference type="OrthoDB" id="166375at2759"/>
<dbReference type="RefSeq" id="XP_014564261.1">
    <property type="nucleotide sequence ID" value="XM_014708775.1"/>
</dbReference>
<dbReference type="InterPro" id="IPR036128">
    <property type="entry name" value="Plus3-like_sf"/>
</dbReference>
<evidence type="ECO:0000259" key="1">
    <source>
        <dbReference type="Pfam" id="PF03126"/>
    </source>
</evidence>
<dbReference type="GeneID" id="26261150"/>
<dbReference type="GO" id="GO:0003677">
    <property type="term" value="F:DNA binding"/>
    <property type="evidence" value="ECO:0007669"/>
    <property type="project" value="InterPro"/>
</dbReference>
<name>A0A0B2ULT2_9MICR</name>
<dbReference type="Gene3D" id="3.90.70.200">
    <property type="entry name" value="Plus-3 domain"/>
    <property type="match status" value="1"/>
</dbReference>
<evidence type="ECO:0000313" key="2">
    <source>
        <dbReference type="EMBL" id="KHN70219.1"/>
    </source>
</evidence>
<organism evidence="2 3">
    <name type="scientific">Ordospora colligata OC4</name>
    <dbReference type="NCBI Taxonomy" id="1354746"/>
    <lineage>
        <taxon>Eukaryota</taxon>
        <taxon>Fungi</taxon>
        <taxon>Fungi incertae sedis</taxon>
        <taxon>Microsporidia</taxon>
        <taxon>Ordosporidae</taxon>
        <taxon>Ordospora</taxon>
    </lineage>
</organism>
<dbReference type="Pfam" id="PF03126">
    <property type="entry name" value="Plus-3"/>
    <property type="match status" value="1"/>
</dbReference>
<reference evidence="2 3" key="1">
    <citation type="journal article" date="2014" name="MBio">
        <title>The Ordospora colligata genome; evolution of extreme reduction in microsporidia and host-to-parasite horizontal gene transfer.</title>
        <authorList>
            <person name="Pombert J.-F."/>
            <person name="Haag K.L."/>
            <person name="Beidas S."/>
            <person name="Ebert D."/>
            <person name="Keeling P.J."/>
        </authorList>
    </citation>
    <scope>NUCLEOTIDE SEQUENCE [LARGE SCALE GENOMIC DNA]</scope>
    <source>
        <strain evidence="2 3">OC4</strain>
    </source>
</reference>
<dbReference type="SUPFAM" id="SSF159042">
    <property type="entry name" value="Plus3-like"/>
    <property type="match status" value="1"/>
</dbReference>
<dbReference type="FunCoup" id="A0A0B2ULT2">
    <property type="interactions" value="254"/>
</dbReference>
<sequence length="283" mass="33308">MKRGYASCEDIDFDREELYESTEDREALMKMPETRREEILYERHLERQKLREKKELEEKMYRGSKKDDVSVKDKDGGKDVFTGEGGDEQEFLEFSGCIVSRDMIARNVFKPFFEGFVGHFTRARINGLYVVVKILGVSKGEVYGIWMKGQEVKTNRYLDVSTGTKTYTRFKIENVSNSPLLNEEYEDVWRSFKIGSVSKVKECYDELIKMMSKELSDGEITEMIKCKEEVCPRKRSVAHMKIELIQKRDKAIELKDKKTAMKYQKLIEEIEDQVSRDSIKRRE</sequence>
<dbReference type="HOGENOM" id="CLU_078876_0_0_1"/>
<evidence type="ECO:0000313" key="3">
    <source>
        <dbReference type="Proteomes" id="UP000031056"/>
    </source>
</evidence>
<comment type="caution">
    <text evidence="2">The sequence shown here is derived from an EMBL/GenBank/DDBJ whole genome shotgun (WGS) entry which is preliminary data.</text>
</comment>
<proteinExistence type="predicted"/>
<dbReference type="STRING" id="1354746.A0A0B2ULT2"/>
<keyword evidence="3" id="KW-1185">Reference proteome</keyword>
<gene>
    <name evidence="2" type="ORF">M896_020550</name>
</gene>
<dbReference type="InterPro" id="IPR004343">
    <property type="entry name" value="Plus-3_dom"/>
</dbReference>
<dbReference type="VEuPathDB" id="MicrosporidiaDB:M896_020550"/>
<protein>
    <recommendedName>
        <fullName evidence="1">Plus3 domain-containing protein</fullName>
    </recommendedName>
</protein>
<dbReference type="AlphaFoldDB" id="A0A0B2ULT2"/>
<feature type="domain" description="Plus3" evidence="1">
    <location>
        <begin position="94"/>
        <end position="191"/>
    </location>
</feature>